<evidence type="ECO:0000256" key="1">
    <source>
        <dbReference type="SAM" id="MobiDB-lite"/>
    </source>
</evidence>
<dbReference type="EMBL" id="OB793531">
    <property type="protein sequence ID" value="CAD7427721.1"/>
    <property type="molecule type" value="Genomic_DNA"/>
</dbReference>
<keyword evidence="2" id="KW-0472">Membrane</keyword>
<feature type="region of interest" description="Disordered" evidence="1">
    <location>
        <begin position="146"/>
        <end position="167"/>
    </location>
</feature>
<keyword evidence="2" id="KW-1133">Transmembrane helix</keyword>
<feature type="compositionally biased region" description="Polar residues" evidence="1">
    <location>
        <begin position="146"/>
        <end position="156"/>
    </location>
</feature>
<reference evidence="3" key="1">
    <citation type="submission" date="2020-11" db="EMBL/GenBank/DDBJ databases">
        <authorList>
            <person name="Tran Van P."/>
        </authorList>
    </citation>
    <scope>NUCLEOTIDE SEQUENCE</scope>
</reference>
<organism evidence="3">
    <name type="scientific">Timema monikensis</name>
    <dbReference type="NCBI Taxonomy" id="170555"/>
    <lineage>
        <taxon>Eukaryota</taxon>
        <taxon>Metazoa</taxon>
        <taxon>Ecdysozoa</taxon>
        <taxon>Arthropoda</taxon>
        <taxon>Hexapoda</taxon>
        <taxon>Insecta</taxon>
        <taxon>Pterygota</taxon>
        <taxon>Neoptera</taxon>
        <taxon>Polyneoptera</taxon>
        <taxon>Phasmatodea</taxon>
        <taxon>Timematodea</taxon>
        <taxon>Timematoidea</taxon>
        <taxon>Timematidae</taxon>
        <taxon>Timema</taxon>
    </lineage>
</organism>
<name>A0A7R9E602_9NEOP</name>
<dbReference type="AlphaFoldDB" id="A0A7R9E602"/>
<accession>A0A7R9E602</accession>
<evidence type="ECO:0000256" key="2">
    <source>
        <dbReference type="SAM" id="Phobius"/>
    </source>
</evidence>
<gene>
    <name evidence="3" type="ORF">TMSB3V08_LOCUS4553</name>
</gene>
<proteinExistence type="predicted"/>
<sequence>MQWQSHLAGKLEGTGSVERKGIAPVSGLAYPGEDQLIQRLCTTGQYHVLYTTTSDDLSDLGIVVGAGLEVLVFCSLLVVFLLAGCTVSLCRSKITRDLLSAAVTTSQPHHSTLTMQTPAQIMGPTPAPVVPEPPPPPYHIAVLLPHQNNAQQSTDDSPPPSYEKAIS</sequence>
<keyword evidence="2" id="KW-0812">Transmembrane</keyword>
<evidence type="ECO:0000313" key="3">
    <source>
        <dbReference type="EMBL" id="CAD7427721.1"/>
    </source>
</evidence>
<feature type="transmembrane region" description="Helical" evidence="2">
    <location>
        <begin position="70"/>
        <end position="90"/>
    </location>
</feature>
<protein>
    <submittedName>
        <fullName evidence="3">Uncharacterized protein</fullName>
    </submittedName>
</protein>